<dbReference type="RefSeq" id="XP_029740795.1">
    <property type="nucleotide sequence ID" value="XM_029882650.1"/>
</dbReference>
<evidence type="ECO:0000313" key="2">
    <source>
        <dbReference type="EMBL" id="TKY88810.1"/>
    </source>
</evidence>
<reference evidence="2 3" key="1">
    <citation type="submission" date="2019-05" db="EMBL/GenBank/DDBJ databases">
        <title>Sporisorium graminicola CBS 10092 draft sequencing and annotation.</title>
        <authorList>
            <person name="Solano-Gonzalez S."/>
            <person name="Caddick M.X."/>
            <person name="Darby A."/>
        </authorList>
    </citation>
    <scope>NUCLEOTIDE SEQUENCE [LARGE SCALE GENOMIC DNA]</scope>
    <source>
        <strain evidence="2 3">CBS 10092</strain>
    </source>
</reference>
<dbReference type="InterPro" id="IPR050228">
    <property type="entry name" value="Carboxylesterase_BioH"/>
</dbReference>
<dbReference type="Pfam" id="PF12697">
    <property type="entry name" value="Abhydrolase_6"/>
    <property type="match status" value="1"/>
</dbReference>
<organism evidence="2 3">
    <name type="scientific">Sporisorium graminicola</name>
    <dbReference type="NCBI Taxonomy" id="280036"/>
    <lineage>
        <taxon>Eukaryota</taxon>
        <taxon>Fungi</taxon>
        <taxon>Dikarya</taxon>
        <taxon>Basidiomycota</taxon>
        <taxon>Ustilaginomycotina</taxon>
        <taxon>Ustilaginomycetes</taxon>
        <taxon>Ustilaginales</taxon>
        <taxon>Ustilaginaceae</taxon>
        <taxon>Sporisorium</taxon>
    </lineage>
</organism>
<dbReference type="OrthoDB" id="190201at2759"/>
<dbReference type="EMBL" id="SRRM01000006">
    <property type="protein sequence ID" value="TKY88810.1"/>
    <property type="molecule type" value="Genomic_DNA"/>
</dbReference>
<evidence type="ECO:0000313" key="3">
    <source>
        <dbReference type="Proteomes" id="UP000306050"/>
    </source>
</evidence>
<dbReference type="InterPro" id="IPR000073">
    <property type="entry name" value="AB_hydrolase_1"/>
</dbReference>
<gene>
    <name evidence="2" type="ORF">EX895_002051</name>
</gene>
<dbReference type="AlphaFoldDB" id="A0A4U7KWD3"/>
<dbReference type="Proteomes" id="UP000306050">
    <property type="component" value="Chromosome SGRAM_13"/>
</dbReference>
<dbReference type="GeneID" id="40724946"/>
<evidence type="ECO:0000259" key="1">
    <source>
        <dbReference type="Pfam" id="PF12697"/>
    </source>
</evidence>
<dbReference type="PANTHER" id="PTHR43194:SF2">
    <property type="entry name" value="PEROXISOMAL MEMBRANE PROTEIN LPX1"/>
    <property type="match status" value="1"/>
</dbReference>
<dbReference type="InterPro" id="IPR029058">
    <property type="entry name" value="AB_hydrolase_fold"/>
</dbReference>
<sequence>MTIRYFELEHGQLAVDIQGEGPLVICAPAMGDLRNAYTQLASLLVAAGYTVACLDNRGHGDSSTDFDRYGDEAAAADFLALIQEINLGPAILIGVSFTAAAATIAAGRRPDLCKGLVLLGPFLRNSMGSAGKYILAALVARPWGPIVWKAYSRSLWPGLGEDKCKERAEELIKSQTRPGRWTAFQKTVSGADHAVVGPWLEKAKDVPVLVVMGDKDPDWSNPLDEAEWVASNFSTAKVVAVGNAGHAPHLECPEVVGEAVMDFLASVHSSGQAVGTSREHEG</sequence>
<dbReference type="Gene3D" id="3.40.50.1820">
    <property type="entry name" value="alpha/beta hydrolase"/>
    <property type="match status" value="1"/>
</dbReference>
<dbReference type="InterPro" id="IPR000639">
    <property type="entry name" value="Epox_hydrolase-like"/>
</dbReference>
<dbReference type="PANTHER" id="PTHR43194">
    <property type="entry name" value="HYDROLASE ALPHA/BETA FOLD FAMILY"/>
    <property type="match status" value="1"/>
</dbReference>
<dbReference type="PRINTS" id="PR00412">
    <property type="entry name" value="EPOXHYDRLASE"/>
</dbReference>
<comment type="caution">
    <text evidence="2">The sequence shown here is derived from an EMBL/GenBank/DDBJ whole genome shotgun (WGS) entry which is preliminary data.</text>
</comment>
<protein>
    <recommendedName>
        <fullName evidence="1">AB hydrolase-1 domain-containing protein</fullName>
    </recommendedName>
</protein>
<feature type="domain" description="AB hydrolase-1" evidence="1">
    <location>
        <begin position="37"/>
        <end position="257"/>
    </location>
</feature>
<dbReference type="SUPFAM" id="SSF53474">
    <property type="entry name" value="alpha/beta-Hydrolases"/>
    <property type="match status" value="1"/>
</dbReference>
<keyword evidence="3" id="KW-1185">Reference proteome</keyword>
<proteinExistence type="predicted"/>
<name>A0A4U7KWD3_9BASI</name>
<accession>A0A4U7KWD3</accession>
<dbReference type="GO" id="GO:0003824">
    <property type="term" value="F:catalytic activity"/>
    <property type="evidence" value="ECO:0007669"/>
    <property type="project" value="InterPro"/>
</dbReference>
<dbReference type="KEGG" id="sgra:EX895_002051"/>